<accession>A0A956RQ81</accession>
<feature type="non-terminal residue" evidence="2">
    <location>
        <position position="1"/>
    </location>
</feature>
<organism evidence="2 3">
    <name type="scientific">Eiseniibacteriota bacterium</name>
    <dbReference type="NCBI Taxonomy" id="2212470"/>
    <lineage>
        <taxon>Bacteria</taxon>
        <taxon>Candidatus Eiseniibacteriota</taxon>
    </lineage>
</organism>
<proteinExistence type="predicted"/>
<dbReference type="EMBL" id="JAGQHR010000447">
    <property type="protein sequence ID" value="MCA9728680.1"/>
    <property type="molecule type" value="Genomic_DNA"/>
</dbReference>
<feature type="region of interest" description="Disordered" evidence="1">
    <location>
        <begin position="90"/>
        <end position="110"/>
    </location>
</feature>
<name>A0A956RQ81_UNCEI</name>
<reference evidence="2" key="1">
    <citation type="submission" date="2020-04" db="EMBL/GenBank/DDBJ databases">
        <authorList>
            <person name="Zhang T."/>
        </authorList>
    </citation>
    <scope>NUCLEOTIDE SEQUENCE</scope>
    <source>
        <strain evidence="2">HKST-UBA01</strain>
    </source>
</reference>
<gene>
    <name evidence="2" type="ORF">KC729_13405</name>
</gene>
<evidence type="ECO:0000313" key="3">
    <source>
        <dbReference type="Proteomes" id="UP000697710"/>
    </source>
</evidence>
<evidence type="ECO:0000313" key="2">
    <source>
        <dbReference type="EMBL" id="MCA9728680.1"/>
    </source>
</evidence>
<dbReference type="Proteomes" id="UP000697710">
    <property type="component" value="Unassembled WGS sequence"/>
</dbReference>
<reference evidence="2" key="2">
    <citation type="journal article" date="2021" name="Microbiome">
        <title>Successional dynamics and alternative stable states in a saline activated sludge microbial community over 9 years.</title>
        <authorList>
            <person name="Wang Y."/>
            <person name="Ye J."/>
            <person name="Ju F."/>
            <person name="Liu L."/>
            <person name="Boyd J.A."/>
            <person name="Deng Y."/>
            <person name="Parks D.H."/>
            <person name="Jiang X."/>
            <person name="Yin X."/>
            <person name="Woodcroft B.J."/>
            <person name="Tyson G.W."/>
            <person name="Hugenholtz P."/>
            <person name="Polz M.F."/>
            <person name="Zhang T."/>
        </authorList>
    </citation>
    <scope>NUCLEOTIDE SEQUENCE</scope>
    <source>
        <strain evidence="2">HKST-UBA01</strain>
    </source>
</reference>
<evidence type="ECO:0008006" key="4">
    <source>
        <dbReference type="Google" id="ProtNLM"/>
    </source>
</evidence>
<comment type="caution">
    <text evidence="2">The sequence shown here is derived from an EMBL/GenBank/DDBJ whole genome shotgun (WGS) entry which is preliminary data.</text>
</comment>
<dbReference type="AlphaFoldDB" id="A0A956RQ81"/>
<sequence>AAGEVRCRVSLRATPAEVEAPLRALDGVVGLKALEPIKERTCRYEIHARNNMDIEDTVFALAVSQRWTLTELHTETRSLEQVFTQLTLGERQALDPGRPAQTQPHDEVVV</sequence>
<protein>
    <recommendedName>
        <fullName evidence="4">DUF4162 domain-containing protein</fullName>
    </recommendedName>
</protein>
<evidence type="ECO:0000256" key="1">
    <source>
        <dbReference type="SAM" id="MobiDB-lite"/>
    </source>
</evidence>